<protein>
    <submittedName>
        <fullName evidence="2">Uncharacterized protein</fullName>
    </submittedName>
</protein>
<evidence type="ECO:0000256" key="1">
    <source>
        <dbReference type="SAM" id="MobiDB-lite"/>
    </source>
</evidence>
<dbReference type="Proteomes" id="UP000193648">
    <property type="component" value="Unassembled WGS sequence"/>
</dbReference>
<sequence length="325" mass="34911">MIPTTGISYQNQSSAAVPITGGEYTEEPSNYVETPGARAPGAQYGGSQTLIDHGHNQPNINNTSNNHAEPTHEEDLASQKALAHLEYAKQLREQQLYHQNMAEALQRQKHERMLKQQQHHPENPTSGPPPVSGSTVDIYPPPPRHSATYPLPVSHTTITTTAPSSTTTAKATLGSTTAPSSSVLDQVPSSGAGGGSSNHHPYSIGAAQNFDTGMVTPDSNNSSARIKGSPQLYQSDNITVAESHYSDDRYKAELLGEIRRARQEEAEAQAGTALDGADETQSHHDYKVQVGSDYGGRRSSSNDNNRSSTNDGGYVPPPKSRTMWS</sequence>
<feature type="compositionally biased region" description="Polar residues" evidence="1">
    <location>
        <begin position="45"/>
        <end position="68"/>
    </location>
</feature>
<comment type="caution">
    <text evidence="2">The sequence shown here is derived from an EMBL/GenBank/DDBJ whole genome shotgun (WGS) entry which is preliminary data.</text>
</comment>
<gene>
    <name evidence="2" type="ORF">BCR41DRAFT_13644</name>
</gene>
<feature type="compositionally biased region" description="Basic and acidic residues" evidence="1">
    <location>
        <begin position="107"/>
        <end position="122"/>
    </location>
</feature>
<reference evidence="2 3" key="1">
    <citation type="submission" date="2016-07" db="EMBL/GenBank/DDBJ databases">
        <title>Pervasive Adenine N6-methylation of Active Genes in Fungi.</title>
        <authorList>
            <consortium name="DOE Joint Genome Institute"/>
            <person name="Mondo S.J."/>
            <person name="Dannebaum R.O."/>
            <person name="Kuo R.C."/>
            <person name="Labutti K."/>
            <person name="Haridas S."/>
            <person name="Kuo A."/>
            <person name="Salamov A."/>
            <person name="Ahrendt S.R."/>
            <person name="Lipzen A."/>
            <person name="Sullivan W."/>
            <person name="Andreopoulos W.B."/>
            <person name="Clum A."/>
            <person name="Lindquist E."/>
            <person name="Daum C."/>
            <person name="Ramamoorthy G.K."/>
            <person name="Gryganskyi A."/>
            <person name="Culley D."/>
            <person name="Magnuson J.K."/>
            <person name="James T.Y."/>
            <person name="O'Malley M.A."/>
            <person name="Stajich J.E."/>
            <person name="Spatafora J.W."/>
            <person name="Visel A."/>
            <person name="Grigoriev I.V."/>
        </authorList>
    </citation>
    <scope>NUCLEOTIDE SEQUENCE [LARGE SCALE GENOMIC DNA]</scope>
    <source>
        <strain evidence="2 3">NRRL 3116</strain>
    </source>
</reference>
<evidence type="ECO:0000313" key="3">
    <source>
        <dbReference type="Proteomes" id="UP000193648"/>
    </source>
</evidence>
<dbReference type="GeneID" id="33561357"/>
<feature type="compositionally biased region" description="Low complexity" evidence="1">
    <location>
        <begin position="297"/>
        <end position="313"/>
    </location>
</feature>
<feature type="compositionally biased region" description="Low complexity" evidence="1">
    <location>
        <begin position="154"/>
        <end position="178"/>
    </location>
</feature>
<feature type="compositionally biased region" description="Polar residues" evidence="1">
    <location>
        <begin position="1"/>
        <end position="15"/>
    </location>
</feature>
<feature type="region of interest" description="Disordered" evidence="1">
    <location>
        <begin position="266"/>
        <end position="325"/>
    </location>
</feature>
<name>A0A1Y2GXG6_9FUNG</name>
<proteinExistence type="predicted"/>
<evidence type="ECO:0000313" key="2">
    <source>
        <dbReference type="EMBL" id="ORZ22723.1"/>
    </source>
</evidence>
<keyword evidence="3" id="KW-1185">Reference proteome</keyword>
<dbReference type="InParanoid" id="A0A1Y2GXG6"/>
<dbReference type="EMBL" id="MCFF01000010">
    <property type="protein sequence ID" value="ORZ22723.1"/>
    <property type="molecule type" value="Genomic_DNA"/>
</dbReference>
<accession>A0A1Y2GXG6</accession>
<organism evidence="2 3">
    <name type="scientific">Lobosporangium transversale</name>
    <dbReference type="NCBI Taxonomy" id="64571"/>
    <lineage>
        <taxon>Eukaryota</taxon>
        <taxon>Fungi</taxon>
        <taxon>Fungi incertae sedis</taxon>
        <taxon>Mucoromycota</taxon>
        <taxon>Mortierellomycotina</taxon>
        <taxon>Mortierellomycetes</taxon>
        <taxon>Mortierellales</taxon>
        <taxon>Mortierellaceae</taxon>
        <taxon>Lobosporangium</taxon>
    </lineage>
</organism>
<feature type="region of interest" description="Disordered" evidence="1">
    <location>
        <begin position="107"/>
        <end position="230"/>
    </location>
</feature>
<feature type="compositionally biased region" description="Polar residues" evidence="1">
    <location>
        <begin position="179"/>
        <end position="188"/>
    </location>
</feature>
<feature type="region of interest" description="Disordered" evidence="1">
    <location>
        <begin position="1"/>
        <end position="74"/>
    </location>
</feature>
<dbReference type="RefSeq" id="XP_021883277.1">
    <property type="nucleotide sequence ID" value="XM_022019512.1"/>
</dbReference>
<dbReference type="OrthoDB" id="2443004at2759"/>
<dbReference type="AlphaFoldDB" id="A0A1Y2GXG6"/>